<evidence type="ECO:0000313" key="3">
    <source>
        <dbReference type="Proteomes" id="UP001596383"/>
    </source>
</evidence>
<reference evidence="2 3" key="1">
    <citation type="journal article" date="2019" name="Int. J. Syst. Evol. Microbiol.">
        <title>The Global Catalogue of Microorganisms (GCM) 10K type strain sequencing project: providing services to taxonomists for standard genome sequencing and annotation.</title>
        <authorList>
            <consortium name="The Broad Institute Genomics Platform"/>
            <consortium name="The Broad Institute Genome Sequencing Center for Infectious Disease"/>
            <person name="Wu L."/>
            <person name="Ma J."/>
        </authorList>
    </citation>
    <scope>NUCLEOTIDE SEQUENCE [LARGE SCALE GENOMIC DNA]</scope>
    <source>
        <strain evidence="2 3">LMG 29247</strain>
    </source>
</reference>
<sequence>TVDGDLVTARGPGSSSAAAETLLEELDV</sequence>
<dbReference type="Proteomes" id="UP001596383">
    <property type="component" value="Unassembled WGS sequence"/>
</dbReference>
<dbReference type="AlphaFoldDB" id="A0ABD5SSB6"/>
<name>A0ABD5SSB6_9EURY</name>
<feature type="non-terminal residue" evidence="2">
    <location>
        <position position="1"/>
    </location>
</feature>
<comment type="caution">
    <text evidence="2">The sequence shown here is derived from an EMBL/GenBank/DDBJ whole genome shotgun (WGS) entry which is preliminary data.</text>
</comment>
<proteinExistence type="predicted"/>
<accession>A0ABD5SSB6</accession>
<evidence type="ECO:0000256" key="1">
    <source>
        <dbReference type="SAM" id="MobiDB-lite"/>
    </source>
</evidence>
<organism evidence="2 3">
    <name type="scientific">Natrinema soli</name>
    <dbReference type="NCBI Taxonomy" id="1930624"/>
    <lineage>
        <taxon>Archaea</taxon>
        <taxon>Methanobacteriati</taxon>
        <taxon>Methanobacteriota</taxon>
        <taxon>Stenosarchaea group</taxon>
        <taxon>Halobacteria</taxon>
        <taxon>Halobacteriales</taxon>
        <taxon>Natrialbaceae</taxon>
        <taxon>Natrinema</taxon>
    </lineage>
</organism>
<gene>
    <name evidence="2" type="ORF">ACFQE6_21255</name>
</gene>
<keyword evidence="2" id="KW-0315">Glutamine amidotransferase</keyword>
<dbReference type="EMBL" id="JBHSWV010000371">
    <property type="protein sequence ID" value="MFC6767420.1"/>
    <property type="molecule type" value="Genomic_DNA"/>
</dbReference>
<protein>
    <submittedName>
        <fullName evidence="2">Type 1 glutamine amidotransferase domain-containing protein</fullName>
    </submittedName>
</protein>
<evidence type="ECO:0000313" key="2">
    <source>
        <dbReference type="EMBL" id="MFC6767420.1"/>
    </source>
</evidence>
<feature type="region of interest" description="Disordered" evidence="1">
    <location>
        <begin position="1"/>
        <end position="28"/>
    </location>
</feature>
<keyword evidence="3" id="KW-1185">Reference proteome</keyword>